<accession>A0A6A7N0Z1</accession>
<dbReference type="CDD" id="cd00448">
    <property type="entry name" value="YjgF_YER057c_UK114_family"/>
    <property type="match status" value="1"/>
</dbReference>
<dbReference type="Pfam" id="PF01042">
    <property type="entry name" value="Ribonuc_L-PSP"/>
    <property type="match status" value="1"/>
</dbReference>
<dbReference type="RefSeq" id="WP_152837961.1">
    <property type="nucleotide sequence ID" value="NZ_WHUG01000003.1"/>
</dbReference>
<organism evidence="1 2">
    <name type="scientific">Rugamonas aquatica</name>
    <dbReference type="NCBI Taxonomy" id="2743357"/>
    <lineage>
        <taxon>Bacteria</taxon>
        <taxon>Pseudomonadati</taxon>
        <taxon>Pseudomonadota</taxon>
        <taxon>Betaproteobacteria</taxon>
        <taxon>Burkholderiales</taxon>
        <taxon>Oxalobacteraceae</taxon>
        <taxon>Telluria group</taxon>
        <taxon>Rugamonas</taxon>
    </lineage>
</organism>
<dbReference type="InterPro" id="IPR035959">
    <property type="entry name" value="RutC-like_sf"/>
</dbReference>
<keyword evidence="2" id="KW-1185">Reference proteome</keyword>
<gene>
    <name evidence="1" type="ORF">GEV02_10700</name>
</gene>
<dbReference type="GO" id="GO:0005829">
    <property type="term" value="C:cytosol"/>
    <property type="evidence" value="ECO:0007669"/>
    <property type="project" value="TreeGrafter"/>
</dbReference>
<comment type="caution">
    <text evidence="1">The sequence shown here is derived from an EMBL/GenBank/DDBJ whole genome shotgun (WGS) entry which is preliminary data.</text>
</comment>
<dbReference type="Gene3D" id="3.30.1330.40">
    <property type="entry name" value="RutC-like"/>
    <property type="match status" value="1"/>
</dbReference>
<dbReference type="PANTHER" id="PTHR11803:SF39">
    <property type="entry name" value="2-IMINOBUTANOATE_2-IMINOPROPANOATE DEAMINASE"/>
    <property type="match status" value="1"/>
</dbReference>
<reference evidence="1 2" key="1">
    <citation type="submission" date="2019-10" db="EMBL/GenBank/DDBJ databases">
        <title>Two novel species isolated from a subtropical stream in China.</title>
        <authorList>
            <person name="Lu H."/>
        </authorList>
    </citation>
    <scope>NUCLEOTIDE SEQUENCE [LARGE SCALE GENOMIC DNA]</scope>
    <source>
        <strain evidence="1 2">FT29W</strain>
    </source>
</reference>
<evidence type="ECO:0000313" key="1">
    <source>
        <dbReference type="EMBL" id="MQA38621.1"/>
    </source>
</evidence>
<dbReference type="PANTHER" id="PTHR11803">
    <property type="entry name" value="2-IMINOBUTANOATE/2-IMINOPROPANOATE DEAMINASE RIDA"/>
    <property type="match status" value="1"/>
</dbReference>
<proteinExistence type="predicted"/>
<dbReference type="SUPFAM" id="SSF55298">
    <property type="entry name" value="YjgF-like"/>
    <property type="match status" value="1"/>
</dbReference>
<dbReference type="InterPro" id="IPR006175">
    <property type="entry name" value="YjgF/YER057c/UK114"/>
</dbReference>
<dbReference type="AlphaFoldDB" id="A0A6A7N0Z1"/>
<protein>
    <submittedName>
        <fullName evidence="1">RidA family protein</fullName>
    </submittedName>
</protein>
<dbReference type="EMBL" id="WHUG01000003">
    <property type="protein sequence ID" value="MQA38621.1"/>
    <property type="molecule type" value="Genomic_DNA"/>
</dbReference>
<dbReference type="GO" id="GO:0019239">
    <property type="term" value="F:deaminase activity"/>
    <property type="evidence" value="ECO:0007669"/>
    <property type="project" value="TreeGrafter"/>
</dbReference>
<dbReference type="Proteomes" id="UP000440498">
    <property type="component" value="Unassembled WGS sequence"/>
</dbReference>
<sequence>MSLNTSLPFSKIRRAGGLVFLSGELPLNADGSIPEGISAQTDLTLQRIGATLADAGLTLADVVQVTVYLSHQEDFASFNEIYRRHFSAPFPTRTTVVAALVVPSARVELTVVAAEPTPS</sequence>
<name>A0A6A7N0Z1_9BURK</name>
<evidence type="ECO:0000313" key="2">
    <source>
        <dbReference type="Proteomes" id="UP000440498"/>
    </source>
</evidence>